<dbReference type="InterPro" id="IPR037171">
    <property type="entry name" value="NagB/RpiA_transferase-like"/>
</dbReference>
<protein>
    <submittedName>
        <fullName evidence="5">CoA transferase</fullName>
    </submittedName>
</protein>
<dbReference type="SUPFAM" id="SSF100950">
    <property type="entry name" value="NagB/RpiA/CoA transferase-like"/>
    <property type="match status" value="2"/>
</dbReference>
<comment type="caution">
    <text evidence="5">The sequence shown here is derived from an EMBL/GenBank/DDBJ whole genome shotgun (WGS) entry which is preliminary data.</text>
</comment>
<dbReference type="Pfam" id="PF01144">
    <property type="entry name" value="CoA_trans"/>
    <property type="match status" value="1"/>
</dbReference>
<dbReference type="PIRSF" id="PIRSF000858">
    <property type="entry name" value="SCOT-t"/>
    <property type="match status" value="1"/>
</dbReference>
<evidence type="ECO:0000256" key="3">
    <source>
        <dbReference type="PIRNR" id="PIRNR000858"/>
    </source>
</evidence>
<dbReference type="EMBL" id="LSDG01000005">
    <property type="protein sequence ID" value="KXB68222.1"/>
    <property type="molecule type" value="Genomic_DNA"/>
</dbReference>
<feature type="active site" description="5-glutamyl coenzyme A thioester intermediate" evidence="4">
    <location>
        <position position="330"/>
    </location>
</feature>
<dbReference type="PANTHER" id="PTHR43293">
    <property type="entry name" value="ACETATE COA-TRANSFERASE YDIF"/>
    <property type="match status" value="1"/>
</dbReference>
<dbReference type="GO" id="GO:0008410">
    <property type="term" value="F:CoA-transferase activity"/>
    <property type="evidence" value="ECO:0007669"/>
    <property type="project" value="InterPro"/>
</dbReference>
<dbReference type="InterPro" id="IPR004165">
    <property type="entry name" value="CoA_trans_fam_I"/>
</dbReference>
<gene>
    <name evidence="5" type="ORF">HMPREF1863_00243</name>
</gene>
<dbReference type="Proteomes" id="UP000070442">
    <property type="component" value="Unassembled WGS sequence"/>
</dbReference>
<organism evidence="5 6">
    <name type="scientific">Aedoeadaptatus coxii</name>
    <dbReference type="NCBI Taxonomy" id="755172"/>
    <lineage>
        <taxon>Bacteria</taxon>
        <taxon>Bacillati</taxon>
        <taxon>Bacillota</taxon>
        <taxon>Tissierellia</taxon>
        <taxon>Tissierellales</taxon>
        <taxon>Peptoniphilaceae</taxon>
        <taxon>Aedoeadaptatus</taxon>
    </lineage>
</organism>
<sequence length="523" mass="56474">MTRSGGFMNRITAAEAARLIEDGDTLAVSGFLLATTPSAILRAIGERFLEEGAPRNMTLLQAAGTGNNGDEGIMEISHPGMVKRYMTGHFARNRRLEAQALDHSIEAYNFPQGVLSKMYRALSAGQKGVLTTIGLHTFCDPRRGGGKLTDITTEDLVELTEVAGEEYLFYKAPSLDVAIIRGTTADEKGNITMEEESNMIDAREIAMAAKACGGKVIVQVKYLADSKSLDRNDVVIPGILVDYVVLCDDPEKTHRQTVANYYDPAIAGHVKVSAEPESQFPLNERKIIARRAAMEIHPGDVVNLGYGVPEVVGIVANEEGMGEEITLTLECGILGGIPLGGANFGSALNADANLPMNQMFDFYNGGGLDCAFLGFAEVNPMGDINVSHFGGRFAGCGGFIDISQPTNRVFFVGTLTAGGLKESVQDGKLVIEQEGSQKKFIPSIGQTTFNAAYGLKNGQDITFITDRCVMKPTEKGLMITEIAPGIDLQRDILDQMGFTPLVSEHMIEMDPRIFKDEVMNLRA</sequence>
<dbReference type="GO" id="GO:0046952">
    <property type="term" value="P:ketone body catabolic process"/>
    <property type="evidence" value="ECO:0007669"/>
    <property type="project" value="InterPro"/>
</dbReference>
<name>A0A134AKJ1_9FIRM</name>
<dbReference type="SMART" id="SM00882">
    <property type="entry name" value="CoA_trans"/>
    <property type="match status" value="1"/>
</dbReference>
<dbReference type="PANTHER" id="PTHR43293:SF1">
    <property type="entry name" value="ACETATE COA-TRANSFERASE YDIF"/>
    <property type="match status" value="1"/>
</dbReference>
<evidence type="ECO:0000256" key="2">
    <source>
        <dbReference type="ARBA" id="ARBA00022679"/>
    </source>
</evidence>
<comment type="similarity">
    <text evidence="1 3">Belongs to the 3-oxoacid CoA-transferase family.</text>
</comment>
<dbReference type="PATRIC" id="fig|755172.3.peg.234"/>
<reference evidence="6" key="1">
    <citation type="submission" date="2016-01" db="EMBL/GenBank/DDBJ databases">
        <authorList>
            <person name="Mitreva M."/>
            <person name="Pepin K.H."/>
            <person name="Mihindukulasuriya K.A."/>
            <person name="Fulton R."/>
            <person name="Fronick C."/>
            <person name="O'Laughlin M."/>
            <person name="Miner T."/>
            <person name="Herter B."/>
            <person name="Rosa B.A."/>
            <person name="Cordes M."/>
            <person name="Tomlinson C."/>
            <person name="Wollam A."/>
            <person name="Palsikar V.B."/>
            <person name="Mardis E.R."/>
            <person name="Wilson R.K."/>
        </authorList>
    </citation>
    <scope>NUCLEOTIDE SEQUENCE [LARGE SCALE GENOMIC DNA]</scope>
    <source>
        <strain evidence="6">DNF00729</strain>
    </source>
</reference>
<keyword evidence="2 3" id="KW-0808">Transferase</keyword>
<proteinExistence type="inferred from homology"/>
<evidence type="ECO:0000256" key="1">
    <source>
        <dbReference type="ARBA" id="ARBA00007154"/>
    </source>
</evidence>
<keyword evidence="6" id="KW-1185">Reference proteome</keyword>
<evidence type="ECO:0000256" key="4">
    <source>
        <dbReference type="PIRSR" id="PIRSR000858-1"/>
    </source>
</evidence>
<accession>A0A134AKJ1</accession>
<dbReference type="Gene3D" id="3.40.1080.10">
    <property type="entry name" value="Glutaconate Coenzyme A-transferase"/>
    <property type="match status" value="2"/>
</dbReference>
<evidence type="ECO:0000313" key="5">
    <source>
        <dbReference type="EMBL" id="KXB68222.1"/>
    </source>
</evidence>
<dbReference type="STRING" id="755172.HMPREF1863_00243"/>
<evidence type="ECO:0000313" key="6">
    <source>
        <dbReference type="Proteomes" id="UP000070442"/>
    </source>
</evidence>
<dbReference type="AlphaFoldDB" id="A0A134AKJ1"/>
<dbReference type="InterPro" id="IPR014388">
    <property type="entry name" value="3-oxoacid_CoA-transferase"/>
</dbReference>